<evidence type="ECO:0000313" key="1">
    <source>
        <dbReference type="EMBL" id="GBO12588.1"/>
    </source>
</evidence>
<organism evidence="1 2">
    <name type="scientific">Araneus ventricosus</name>
    <name type="common">Orbweaver spider</name>
    <name type="synonym">Epeira ventricosa</name>
    <dbReference type="NCBI Taxonomy" id="182803"/>
    <lineage>
        <taxon>Eukaryota</taxon>
        <taxon>Metazoa</taxon>
        <taxon>Ecdysozoa</taxon>
        <taxon>Arthropoda</taxon>
        <taxon>Chelicerata</taxon>
        <taxon>Arachnida</taxon>
        <taxon>Araneae</taxon>
        <taxon>Araneomorphae</taxon>
        <taxon>Entelegynae</taxon>
        <taxon>Araneoidea</taxon>
        <taxon>Araneidae</taxon>
        <taxon>Araneus</taxon>
    </lineage>
</organism>
<evidence type="ECO:0008006" key="3">
    <source>
        <dbReference type="Google" id="ProtNLM"/>
    </source>
</evidence>
<accession>A0A4Y2UI91</accession>
<dbReference type="EMBL" id="BGPR01037076">
    <property type="protein sequence ID" value="GBO12588.1"/>
    <property type="molecule type" value="Genomic_DNA"/>
</dbReference>
<keyword evidence="2" id="KW-1185">Reference proteome</keyword>
<dbReference type="Proteomes" id="UP000499080">
    <property type="component" value="Unassembled WGS sequence"/>
</dbReference>
<comment type="caution">
    <text evidence="1">The sequence shown here is derived from an EMBL/GenBank/DDBJ whole genome shotgun (WGS) entry which is preliminary data.</text>
</comment>
<gene>
    <name evidence="1" type="ORF">AVEN_9269_1</name>
</gene>
<dbReference type="OrthoDB" id="414982at2759"/>
<sequence length="279" mass="33395">MEVQLKSKTIGELRKVVKQLKIKQPRGCKKVELIRLIRKYIKETGEYKHVLVDLLNLDKNVYLSIYKRPEIFDSFSLKFDEDEIKGLEKLFTLEEDIKCHICGKYYKIEDKEEHIKKDLMIKRSKKKRKCIICGEYYNIAHLNNHISSRKHKRALLNEGNEEITEYETAYESRLRSYRINNHNNIKIPLDLLEEKRKVVIDKIREILNEFNGIKVNLKLFCLYRMDEEIQEFTFKTENQIILRSNDLHTFYDNAIDKLINESDEFVSKGSGWSLEEIRI</sequence>
<protein>
    <recommendedName>
        <fullName evidence="3">C2H2-type domain-containing protein</fullName>
    </recommendedName>
</protein>
<proteinExistence type="predicted"/>
<dbReference type="AlphaFoldDB" id="A0A4Y2UI91"/>
<evidence type="ECO:0000313" key="2">
    <source>
        <dbReference type="Proteomes" id="UP000499080"/>
    </source>
</evidence>
<name>A0A4Y2UI91_ARAVE</name>
<reference evidence="1 2" key="1">
    <citation type="journal article" date="2019" name="Sci. Rep.">
        <title>Orb-weaving spider Araneus ventricosus genome elucidates the spidroin gene catalogue.</title>
        <authorList>
            <person name="Kono N."/>
            <person name="Nakamura H."/>
            <person name="Ohtoshi R."/>
            <person name="Moran D.A.P."/>
            <person name="Shinohara A."/>
            <person name="Yoshida Y."/>
            <person name="Fujiwara M."/>
            <person name="Mori M."/>
            <person name="Tomita M."/>
            <person name="Arakawa K."/>
        </authorList>
    </citation>
    <scope>NUCLEOTIDE SEQUENCE [LARGE SCALE GENOMIC DNA]</scope>
</reference>